<evidence type="ECO:0000256" key="4">
    <source>
        <dbReference type="SAM" id="SignalP"/>
    </source>
</evidence>
<proteinExistence type="predicted"/>
<dbReference type="SUPFAM" id="SSF56935">
    <property type="entry name" value="Porins"/>
    <property type="match status" value="1"/>
</dbReference>
<gene>
    <name evidence="6" type="ORF">SAMN05421855_101876</name>
</gene>
<feature type="domain" description="Outer membrane protein beta-barrel" evidence="5">
    <location>
        <begin position="374"/>
        <end position="778"/>
    </location>
</feature>
<evidence type="ECO:0000256" key="3">
    <source>
        <dbReference type="ARBA" id="ARBA00023237"/>
    </source>
</evidence>
<dbReference type="Pfam" id="PF14905">
    <property type="entry name" value="OMP_b-brl_3"/>
    <property type="match status" value="1"/>
</dbReference>
<dbReference type="OrthoDB" id="8764943at2"/>
<dbReference type="Gene3D" id="2.60.40.1120">
    <property type="entry name" value="Carboxypeptidase-like, regulatory domain"/>
    <property type="match status" value="1"/>
</dbReference>
<evidence type="ECO:0000259" key="5">
    <source>
        <dbReference type="Pfam" id="PF14905"/>
    </source>
</evidence>
<organism evidence="6 7">
    <name type="scientific">Ulvibacter litoralis</name>
    <dbReference type="NCBI Taxonomy" id="227084"/>
    <lineage>
        <taxon>Bacteria</taxon>
        <taxon>Pseudomonadati</taxon>
        <taxon>Bacteroidota</taxon>
        <taxon>Flavobacteriia</taxon>
        <taxon>Flavobacteriales</taxon>
        <taxon>Flavobacteriaceae</taxon>
        <taxon>Ulvibacter</taxon>
    </lineage>
</organism>
<dbReference type="InterPro" id="IPR036942">
    <property type="entry name" value="Beta-barrel_TonB_sf"/>
</dbReference>
<dbReference type="InterPro" id="IPR041700">
    <property type="entry name" value="OMP_b-brl_3"/>
</dbReference>
<dbReference type="Gene3D" id="2.40.170.20">
    <property type="entry name" value="TonB-dependent receptor, beta-barrel domain"/>
    <property type="match status" value="1"/>
</dbReference>
<feature type="signal peptide" evidence="4">
    <location>
        <begin position="1"/>
        <end position="18"/>
    </location>
</feature>
<dbReference type="GO" id="GO:0009279">
    <property type="term" value="C:cell outer membrane"/>
    <property type="evidence" value="ECO:0007669"/>
    <property type="project" value="UniProtKB-SubCell"/>
</dbReference>
<reference evidence="6 7" key="1">
    <citation type="submission" date="2016-10" db="EMBL/GenBank/DDBJ databases">
        <authorList>
            <person name="de Groot N.N."/>
        </authorList>
    </citation>
    <scope>NUCLEOTIDE SEQUENCE [LARGE SCALE GENOMIC DNA]</scope>
    <source>
        <strain evidence="6 7">DSM 16195</strain>
    </source>
</reference>
<keyword evidence="3" id="KW-0998">Cell outer membrane</keyword>
<dbReference type="Pfam" id="PF13715">
    <property type="entry name" value="CarbopepD_reg_2"/>
    <property type="match status" value="1"/>
</dbReference>
<sequence>MKKNVYYILLFLVSTAFSQETSISGTVLDSESLPLSFVNVLLFEQDATEPFKGVTTEEDGTFQLTNVAPATYKITFSFIGFTTKEQLIEVVSEKKVGKIKLEASAEALDEAVVVAKKPTLQKTAGKLIFNVENTALSVGSTFDLLKKTPGVLVVGDEIKIKFSHPVIYINGKRVYLSSSEVISLLENLDASAIKSVEVITNPSAKYDADAGAVLNIITSRAVSVGYKGSVTSRYEQAVYAKYNLGTSHFYKNNWVNFYGSYNFSPRKEFKDDDNHIRYFNPDGSTNSFWESNFNRTTRSKAHQATIIADFNLAKNQTLGVTANMFVSPNMTFHNTGLAEIYNGARALDSTFTTLSAVENDKSNLAFNVDYKIELDKEGSTLKVQANYIDYDSDQVQDVATDYFLPNGDFLRNSTFLNNSSQKTNIITSQADLTTNLVGGTFEAGMKFTDTDTKNVLDFLAGENSSQQFNESLSDDFDYHENVYAEYVNYAKDWDKWSFSAGLRGEYTHIDAVSKSLGEVETQKYFELFPTVNLTRILNKNSNLGVSYKRAISRPHYSSLNPFKYFITENNYNGGNPNLVPSIESTITISYDYKSKWFFELYYQNLKNSLSQLTFQDNDSRLIRNLESNLIKDFQYSLDIVFADSLKPWWYFHFTTSSFYMQNEFYSEASVEETYSNNTLGFYGSLYNSFTLSKKQNLTANLTSVYVSNLIFGAYNYKNQFNTSISFRKSFWDKRASITVGVDDIFDTNNAPVISNYYNQDNGYFARAESRLFRLGFTYNFGNARLRDNNRSSNIEEGNRL</sequence>
<dbReference type="EMBL" id="FNBA01000001">
    <property type="protein sequence ID" value="SDE48882.1"/>
    <property type="molecule type" value="Genomic_DNA"/>
</dbReference>
<name>A0A1G7DBG4_9FLAO</name>
<keyword evidence="4" id="KW-0732">Signal</keyword>
<protein>
    <submittedName>
        <fullName evidence="6">Outer membrane receptor proteins, mostly Fe transport</fullName>
    </submittedName>
</protein>
<evidence type="ECO:0000313" key="7">
    <source>
        <dbReference type="Proteomes" id="UP000199321"/>
    </source>
</evidence>
<evidence type="ECO:0000313" key="6">
    <source>
        <dbReference type="EMBL" id="SDE48882.1"/>
    </source>
</evidence>
<dbReference type="InterPro" id="IPR008969">
    <property type="entry name" value="CarboxyPept-like_regulatory"/>
</dbReference>
<keyword evidence="2" id="KW-0472">Membrane</keyword>
<evidence type="ECO:0000256" key="2">
    <source>
        <dbReference type="ARBA" id="ARBA00023136"/>
    </source>
</evidence>
<dbReference type="AlphaFoldDB" id="A0A1G7DBG4"/>
<comment type="subcellular location">
    <subcellularLocation>
        <location evidence="1">Cell outer membrane</location>
    </subcellularLocation>
</comment>
<dbReference type="RefSeq" id="WP_093140968.1">
    <property type="nucleotide sequence ID" value="NZ_BMWO01000001.1"/>
</dbReference>
<dbReference type="SUPFAM" id="SSF49464">
    <property type="entry name" value="Carboxypeptidase regulatory domain-like"/>
    <property type="match status" value="1"/>
</dbReference>
<dbReference type="Proteomes" id="UP000199321">
    <property type="component" value="Unassembled WGS sequence"/>
</dbReference>
<accession>A0A1G7DBG4</accession>
<keyword evidence="7" id="KW-1185">Reference proteome</keyword>
<keyword evidence="6" id="KW-0675">Receptor</keyword>
<dbReference type="STRING" id="227084.SAMN05421855_101876"/>
<feature type="chain" id="PRO_5011460765" evidence="4">
    <location>
        <begin position="19"/>
        <end position="800"/>
    </location>
</feature>
<evidence type="ECO:0000256" key="1">
    <source>
        <dbReference type="ARBA" id="ARBA00004442"/>
    </source>
</evidence>